<dbReference type="Proteomes" id="UP000318359">
    <property type="component" value="Unassembled WGS sequence"/>
</dbReference>
<evidence type="ECO:0000313" key="2">
    <source>
        <dbReference type="EMBL" id="RZO16099.1"/>
    </source>
</evidence>
<reference evidence="2 3" key="1">
    <citation type="submission" date="2019-02" db="EMBL/GenBank/DDBJ databases">
        <title>Prokaryotic population dynamics and viral predation in marine succession experiment using metagenomics: the confinement effect.</title>
        <authorList>
            <person name="Haro-Moreno J.M."/>
            <person name="Rodriguez-Valera F."/>
            <person name="Lopez-Perez M."/>
        </authorList>
    </citation>
    <scope>NUCLEOTIDE SEQUENCE [LARGE SCALE GENOMIC DNA]</scope>
    <source>
        <strain evidence="2">MED-G167</strain>
    </source>
</reference>
<dbReference type="Gene3D" id="3.40.50.1820">
    <property type="entry name" value="alpha/beta hydrolase"/>
    <property type="match status" value="1"/>
</dbReference>
<comment type="caution">
    <text evidence="2">The sequence shown here is derived from an EMBL/GenBank/DDBJ whole genome shotgun (WGS) entry which is preliminary data.</text>
</comment>
<protein>
    <submittedName>
        <fullName evidence="2">Alpha/beta hydrolase</fullName>
    </submittedName>
</protein>
<organism evidence="2 3">
    <name type="scientific">SAR86 cluster bacterium</name>
    <dbReference type="NCBI Taxonomy" id="2030880"/>
    <lineage>
        <taxon>Bacteria</taxon>
        <taxon>Pseudomonadati</taxon>
        <taxon>Pseudomonadota</taxon>
        <taxon>Gammaproteobacteria</taxon>
        <taxon>SAR86 cluster</taxon>
    </lineage>
</organism>
<dbReference type="AlphaFoldDB" id="A0A520M4R0"/>
<dbReference type="SUPFAM" id="SSF53474">
    <property type="entry name" value="alpha/beta-Hydrolases"/>
    <property type="match status" value="1"/>
</dbReference>
<feature type="domain" description="AB hydrolase-1" evidence="1">
    <location>
        <begin position="28"/>
        <end position="280"/>
    </location>
</feature>
<keyword evidence="2" id="KW-0378">Hydrolase</keyword>
<gene>
    <name evidence="2" type="ORF">EVB00_03405</name>
</gene>
<dbReference type="Pfam" id="PF00561">
    <property type="entry name" value="Abhydrolase_1"/>
    <property type="match status" value="1"/>
</dbReference>
<dbReference type="PANTHER" id="PTHR43433">
    <property type="entry name" value="HYDROLASE, ALPHA/BETA FOLD FAMILY PROTEIN"/>
    <property type="match status" value="1"/>
</dbReference>
<accession>A0A520M4R0</accession>
<dbReference type="EMBL" id="SHBM01000058">
    <property type="protein sequence ID" value="RZO16099.1"/>
    <property type="molecule type" value="Genomic_DNA"/>
</dbReference>
<dbReference type="PANTHER" id="PTHR43433:SF5">
    <property type="entry name" value="AB HYDROLASE-1 DOMAIN-CONTAINING PROTEIN"/>
    <property type="match status" value="1"/>
</dbReference>
<sequence length="301" mass="34413">MNAYEEGYADNNGIKIFYRDYGPIEAEPILLVQGLGGQLTFWPDHLIEFLQENNFRPIVYDNRDIGLSTQFTGQPSYVTDYIKYIFRLPIKSEYTIDDMAMDGVSILDQLNIQSSHLLGMSMGGMIAQIIAANHSDRIKSFTLIASTAATPSPLNGPTKEVRNLLMDRSKNNNASYEERYERTVKILSVIGMEGYEFNTPEFKEFTFKNMERSKNDTGFSRQLLAILASKNRFNKIKSIQTPTLIIHGKEDPLLKIKNAYKMHELIPNSELIVIDNMRHLIEPPILKQFEPQLLKHLISNS</sequence>
<proteinExistence type="predicted"/>
<evidence type="ECO:0000313" key="3">
    <source>
        <dbReference type="Proteomes" id="UP000318359"/>
    </source>
</evidence>
<evidence type="ECO:0000259" key="1">
    <source>
        <dbReference type="Pfam" id="PF00561"/>
    </source>
</evidence>
<dbReference type="InterPro" id="IPR029058">
    <property type="entry name" value="AB_hydrolase_fold"/>
</dbReference>
<name>A0A520M4R0_9GAMM</name>
<dbReference type="InterPro" id="IPR000073">
    <property type="entry name" value="AB_hydrolase_1"/>
</dbReference>
<dbReference type="GO" id="GO:0016787">
    <property type="term" value="F:hydrolase activity"/>
    <property type="evidence" value="ECO:0007669"/>
    <property type="project" value="UniProtKB-KW"/>
</dbReference>
<dbReference type="InterPro" id="IPR050471">
    <property type="entry name" value="AB_hydrolase"/>
</dbReference>